<dbReference type="Proteomes" id="UP001218218">
    <property type="component" value="Unassembled WGS sequence"/>
</dbReference>
<organism evidence="2 3">
    <name type="scientific">Mycena albidolilacea</name>
    <dbReference type="NCBI Taxonomy" id="1033008"/>
    <lineage>
        <taxon>Eukaryota</taxon>
        <taxon>Fungi</taxon>
        <taxon>Dikarya</taxon>
        <taxon>Basidiomycota</taxon>
        <taxon>Agaricomycotina</taxon>
        <taxon>Agaricomycetes</taxon>
        <taxon>Agaricomycetidae</taxon>
        <taxon>Agaricales</taxon>
        <taxon>Marasmiineae</taxon>
        <taxon>Mycenaceae</taxon>
        <taxon>Mycena</taxon>
    </lineage>
</organism>
<dbReference type="EMBL" id="JARIHO010000066">
    <property type="protein sequence ID" value="KAJ7314613.1"/>
    <property type="molecule type" value="Genomic_DNA"/>
</dbReference>
<dbReference type="Pfam" id="PF13417">
    <property type="entry name" value="GST_N_3"/>
    <property type="match status" value="1"/>
</dbReference>
<keyword evidence="3" id="KW-1185">Reference proteome</keyword>
<accession>A0AAD7EE99</accession>
<evidence type="ECO:0000313" key="2">
    <source>
        <dbReference type="EMBL" id="KAJ7314613.1"/>
    </source>
</evidence>
<sequence length="237" mass="26786">MQAAPITLFDFDSELETPFSPKVWAIRLLLNYKEIPHKTTYVHFPDIGTVLAAAGAPPTRQVAPLYTVPAIIDGDKAISDSRLIAGHIERTYPARPVPLQGDAQQLAVRNVEFLFYPLIVPNTMNHLDERDAAYFIQTRRVMFRKELHEICPPSRREEAVRAIEAGLIELSDFVGAESHEGWVFGKDGPAYADFELLRLFLWLKIAGFPGAWDRIKELNGAKWGRLFIAAEPYINIE</sequence>
<dbReference type="SUPFAM" id="SSF52833">
    <property type="entry name" value="Thioredoxin-like"/>
    <property type="match status" value="1"/>
</dbReference>
<proteinExistence type="predicted"/>
<evidence type="ECO:0000313" key="3">
    <source>
        <dbReference type="Proteomes" id="UP001218218"/>
    </source>
</evidence>
<dbReference type="AlphaFoldDB" id="A0AAD7EE99"/>
<dbReference type="InterPro" id="IPR004045">
    <property type="entry name" value="Glutathione_S-Trfase_N"/>
</dbReference>
<dbReference type="InterPro" id="IPR036249">
    <property type="entry name" value="Thioredoxin-like_sf"/>
</dbReference>
<reference evidence="2" key="1">
    <citation type="submission" date="2023-03" db="EMBL/GenBank/DDBJ databases">
        <title>Massive genome expansion in bonnet fungi (Mycena s.s.) driven by repeated elements and novel gene families across ecological guilds.</title>
        <authorList>
            <consortium name="Lawrence Berkeley National Laboratory"/>
            <person name="Harder C.B."/>
            <person name="Miyauchi S."/>
            <person name="Viragh M."/>
            <person name="Kuo A."/>
            <person name="Thoen E."/>
            <person name="Andreopoulos B."/>
            <person name="Lu D."/>
            <person name="Skrede I."/>
            <person name="Drula E."/>
            <person name="Henrissat B."/>
            <person name="Morin E."/>
            <person name="Kohler A."/>
            <person name="Barry K."/>
            <person name="LaButti K."/>
            <person name="Morin E."/>
            <person name="Salamov A."/>
            <person name="Lipzen A."/>
            <person name="Mereny Z."/>
            <person name="Hegedus B."/>
            <person name="Baldrian P."/>
            <person name="Stursova M."/>
            <person name="Weitz H."/>
            <person name="Taylor A."/>
            <person name="Grigoriev I.V."/>
            <person name="Nagy L.G."/>
            <person name="Martin F."/>
            <person name="Kauserud H."/>
        </authorList>
    </citation>
    <scope>NUCLEOTIDE SEQUENCE</scope>
    <source>
        <strain evidence="2">CBHHK002</strain>
    </source>
</reference>
<name>A0AAD7EE99_9AGAR</name>
<dbReference type="Pfam" id="PF22041">
    <property type="entry name" value="GST_C_7"/>
    <property type="match status" value="1"/>
</dbReference>
<feature type="domain" description="GST N-terminal" evidence="1">
    <location>
        <begin position="10"/>
        <end position="96"/>
    </location>
</feature>
<evidence type="ECO:0000259" key="1">
    <source>
        <dbReference type="PROSITE" id="PS50404"/>
    </source>
</evidence>
<protein>
    <recommendedName>
        <fullName evidence="1">GST N-terminal domain-containing protein</fullName>
    </recommendedName>
</protein>
<dbReference type="Gene3D" id="1.20.1050.10">
    <property type="match status" value="1"/>
</dbReference>
<dbReference type="Gene3D" id="3.40.30.10">
    <property type="entry name" value="Glutaredoxin"/>
    <property type="match status" value="1"/>
</dbReference>
<comment type="caution">
    <text evidence="2">The sequence shown here is derived from an EMBL/GenBank/DDBJ whole genome shotgun (WGS) entry which is preliminary data.</text>
</comment>
<gene>
    <name evidence="2" type="ORF">DFH08DRAFT_1087194</name>
</gene>
<dbReference type="PROSITE" id="PS50404">
    <property type="entry name" value="GST_NTER"/>
    <property type="match status" value="1"/>
</dbReference>
<dbReference type="InterPro" id="IPR054416">
    <property type="entry name" value="GST_UstS-like_C"/>
</dbReference>